<evidence type="ECO:0000313" key="1">
    <source>
        <dbReference type="EMBL" id="HJG88649.1"/>
    </source>
</evidence>
<dbReference type="RefSeq" id="WP_273305703.1">
    <property type="nucleotide sequence ID" value="NZ_DYUD01000014.1"/>
</dbReference>
<dbReference type="EMBL" id="DYUD01000014">
    <property type="protein sequence ID" value="HJG88649.1"/>
    <property type="molecule type" value="Genomic_DNA"/>
</dbReference>
<protein>
    <submittedName>
        <fullName evidence="1">Uncharacterized protein</fullName>
    </submittedName>
</protein>
<comment type="caution">
    <text evidence="1">The sequence shown here is derived from an EMBL/GenBank/DDBJ whole genome shotgun (WGS) entry which is preliminary data.</text>
</comment>
<dbReference type="AlphaFoldDB" id="A0A921MQG7"/>
<sequence>MGLLGARAKAAGIDGDRLFRAGVSYLHSHAYALAYACFDRLADDDWQVAYNKALCCFGVGDYERCYTILCAVESLLPVPQSPDFAELPDTLLRWEHESPMPMCPLCFETFTPEVTVLFFRLKAEAAFRLQRYDEVKVLAARLGGRYRHICKLIEQIDHDSQRHL</sequence>
<proteinExistence type="predicted"/>
<accession>A0A921MQG7</accession>
<organism evidence="1 2">
    <name type="scientific">Barnesiella viscericola</name>
    <dbReference type="NCBI Taxonomy" id="397865"/>
    <lineage>
        <taxon>Bacteria</taxon>
        <taxon>Pseudomonadati</taxon>
        <taxon>Bacteroidota</taxon>
        <taxon>Bacteroidia</taxon>
        <taxon>Bacteroidales</taxon>
        <taxon>Barnesiellaceae</taxon>
        <taxon>Barnesiella</taxon>
    </lineage>
</organism>
<evidence type="ECO:0000313" key="2">
    <source>
        <dbReference type="Proteomes" id="UP000757103"/>
    </source>
</evidence>
<reference evidence="1" key="2">
    <citation type="submission" date="2021-09" db="EMBL/GenBank/DDBJ databases">
        <authorList>
            <person name="Gilroy R."/>
        </authorList>
    </citation>
    <scope>NUCLEOTIDE SEQUENCE</scope>
    <source>
        <strain evidence="1">CHK121-7720</strain>
    </source>
</reference>
<gene>
    <name evidence="1" type="ORF">K8U91_04120</name>
</gene>
<dbReference type="Proteomes" id="UP000757103">
    <property type="component" value="Unassembled WGS sequence"/>
</dbReference>
<name>A0A921MQG7_9BACT</name>
<reference evidence="1" key="1">
    <citation type="journal article" date="2021" name="PeerJ">
        <title>Extensive microbial diversity within the chicken gut microbiome revealed by metagenomics and culture.</title>
        <authorList>
            <person name="Gilroy R."/>
            <person name="Ravi A."/>
            <person name="Getino M."/>
            <person name="Pursley I."/>
            <person name="Horton D.L."/>
            <person name="Alikhan N.F."/>
            <person name="Baker D."/>
            <person name="Gharbi K."/>
            <person name="Hall N."/>
            <person name="Watson M."/>
            <person name="Adriaenssens E.M."/>
            <person name="Foster-Nyarko E."/>
            <person name="Jarju S."/>
            <person name="Secka A."/>
            <person name="Antonio M."/>
            <person name="Oren A."/>
            <person name="Chaudhuri R.R."/>
            <person name="La Ragione R."/>
            <person name="Hildebrand F."/>
            <person name="Pallen M.J."/>
        </authorList>
    </citation>
    <scope>NUCLEOTIDE SEQUENCE</scope>
    <source>
        <strain evidence="1">CHK121-7720</strain>
    </source>
</reference>